<proteinExistence type="predicted"/>
<dbReference type="Proteomes" id="UP000298596">
    <property type="component" value="Plasmid p2"/>
</dbReference>
<accession>A0A4D8Q856</accession>
<dbReference type="EMBL" id="CP032332">
    <property type="protein sequence ID" value="QCO05451.1"/>
    <property type="molecule type" value="Genomic_DNA"/>
</dbReference>
<sequence length="114" mass="10826">MKNFVQPGHTITVAAPSGGVSSGDGVIVGALFGVAATAAAAGAALEISTEGVFTLPKGTSTTFASGGVVSFDVATRLCVTPGSGKYPIGAAIEAAGNGATTVNVRLNGTTTAAA</sequence>
<name>A0A4D8Q856_AZOBR</name>
<evidence type="ECO:0000313" key="2">
    <source>
        <dbReference type="Proteomes" id="UP000298596"/>
    </source>
</evidence>
<gene>
    <name evidence="1" type="ORF">D3867_26255</name>
</gene>
<organism evidence="1 2">
    <name type="scientific">Azospirillum brasilense</name>
    <dbReference type="NCBI Taxonomy" id="192"/>
    <lineage>
        <taxon>Bacteria</taxon>
        <taxon>Pseudomonadati</taxon>
        <taxon>Pseudomonadota</taxon>
        <taxon>Alphaproteobacteria</taxon>
        <taxon>Rhodospirillales</taxon>
        <taxon>Azospirillaceae</taxon>
        <taxon>Azospirillum</taxon>
    </lineage>
</organism>
<keyword evidence="1" id="KW-0614">Plasmid</keyword>
<reference evidence="1 2" key="1">
    <citation type="submission" date="2018-09" db="EMBL/GenBank/DDBJ databases">
        <title>Whole genome based analysis of evolution and adaptive divergence in Indian and Brazilian strains of Azospirillum brasilense.</title>
        <authorList>
            <person name="Singh C."/>
            <person name="Tripathi A.K."/>
        </authorList>
    </citation>
    <scope>NUCLEOTIDE SEQUENCE [LARGE SCALE GENOMIC DNA]</scope>
    <source>
        <strain evidence="1 2">MTCC4036</strain>
        <plasmid evidence="1 2">p2</plasmid>
    </source>
</reference>
<protein>
    <submittedName>
        <fullName evidence="1">DUF2190 family protein</fullName>
    </submittedName>
</protein>
<dbReference type="Pfam" id="PF09956">
    <property type="entry name" value="Phage_cement_2"/>
    <property type="match status" value="1"/>
</dbReference>
<dbReference type="PIRSF" id="PIRSF030771">
    <property type="entry name" value="UCP030771"/>
    <property type="match status" value="1"/>
</dbReference>
<geneLocation type="plasmid" evidence="1">
    <name>p2</name>
</geneLocation>
<evidence type="ECO:0000313" key="1">
    <source>
        <dbReference type="EMBL" id="QCO05451.1"/>
    </source>
</evidence>
<dbReference type="AlphaFoldDB" id="A0A4D8Q856"/>
<dbReference type="InterPro" id="IPR011231">
    <property type="entry name" value="Phage_VT1-Sakai_H0018"/>
</dbReference>